<dbReference type="Gene3D" id="2.40.10.220">
    <property type="entry name" value="predicted glycosyltransferase like domains"/>
    <property type="match status" value="1"/>
</dbReference>
<dbReference type="STRING" id="1121391.SAMN02745206_03197"/>
<dbReference type="Proteomes" id="UP000184076">
    <property type="component" value="Unassembled WGS sequence"/>
</dbReference>
<feature type="domain" description="PilZ" evidence="1">
    <location>
        <begin position="18"/>
        <end position="110"/>
    </location>
</feature>
<dbReference type="Pfam" id="PF07238">
    <property type="entry name" value="PilZ"/>
    <property type="match status" value="1"/>
</dbReference>
<name>A0A1M5GRT8_9BACT</name>
<keyword evidence="3" id="KW-1185">Reference proteome</keyword>
<dbReference type="InterPro" id="IPR009875">
    <property type="entry name" value="PilZ_domain"/>
</dbReference>
<evidence type="ECO:0000259" key="1">
    <source>
        <dbReference type="Pfam" id="PF07238"/>
    </source>
</evidence>
<sequence>MLNGANAGGDGGEKRPKPCQVAFTYGDNKGMGRAIHFNERGMLVLCKDPAPIQTRVRLSLLFPGFQKPFEVEGEVIWSNLYGPDDAATPRGMGIKFLQLDSSIARILGDLSLQYQSYGTQYEIYYT</sequence>
<dbReference type="RefSeq" id="WP_073041242.1">
    <property type="nucleotide sequence ID" value="NZ_FQVB01000039.1"/>
</dbReference>
<evidence type="ECO:0000313" key="2">
    <source>
        <dbReference type="EMBL" id="SHG06353.1"/>
    </source>
</evidence>
<reference evidence="3" key="1">
    <citation type="submission" date="2016-11" db="EMBL/GenBank/DDBJ databases">
        <authorList>
            <person name="Varghese N."/>
            <person name="Submissions S."/>
        </authorList>
    </citation>
    <scope>NUCLEOTIDE SEQUENCE [LARGE SCALE GENOMIC DNA]</scope>
    <source>
        <strain evidence="3">DSM 9756</strain>
    </source>
</reference>
<dbReference type="OrthoDB" id="5513082at2"/>
<evidence type="ECO:0000313" key="3">
    <source>
        <dbReference type="Proteomes" id="UP000184076"/>
    </source>
</evidence>
<gene>
    <name evidence="2" type="ORF">SAMN02745206_03197</name>
</gene>
<protein>
    <submittedName>
        <fullName evidence="2">PilZ domain-containing protein</fullName>
    </submittedName>
</protein>
<accession>A0A1M5GRT8</accession>
<dbReference type="EMBL" id="FQVB01000039">
    <property type="protein sequence ID" value="SHG06353.1"/>
    <property type="molecule type" value="Genomic_DNA"/>
</dbReference>
<dbReference type="AlphaFoldDB" id="A0A1M5GRT8"/>
<dbReference type="GO" id="GO:0035438">
    <property type="term" value="F:cyclic-di-GMP binding"/>
    <property type="evidence" value="ECO:0007669"/>
    <property type="project" value="InterPro"/>
</dbReference>
<proteinExistence type="predicted"/>
<organism evidence="2 3">
    <name type="scientific">Desulfacinum infernum DSM 9756</name>
    <dbReference type="NCBI Taxonomy" id="1121391"/>
    <lineage>
        <taxon>Bacteria</taxon>
        <taxon>Pseudomonadati</taxon>
        <taxon>Thermodesulfobacteriota</taxon>
        <taxon>Syntrophobacteria</taxon>
        <taxon>Syntrophobacterales</taxon>
        <taxon>Syntrophobacteraceae</taxon>
        <taxon>Desulfacinum</taxon>
    </lineage>
</organism>